<comment type="caution">
    <text evidence="1">The sequence shown here is derived from an EMBL/GenBank/DDBJ whole genome shotgun (WGS) entry which is preliminary data.</text>
</comment>
<sequence length="62" mass="7446">MHTGTRATGDGGKYARLTPYTKAKPQRRKRAKDELDYLRRKVKQVTERQKEETKRIKQWSRI</sequence>
<protein>
    <submittedName>
        <fullName evidence="1">Uncharacterized protein</fullName>
    </submittedName>
</protein>
<evidence type="ECO:0000313" key="1">
    <source>
        <dbReference type="EMBL" id="KAI9908577.1"/>
    </source>
</evidence>
<reference evidence="1 2" key="1">
    <citation type="journal article" date="2022" name="bioRxiv">
        <title>The genome of the oomycete Peronosclerospora sorghi, a cosmopolitan pathogen of maize and sorghum, is inflated with dispersed pseudogenes.</title>
        <authorList>
            <person name="Fletcher K."/>
            <person name="Martin F."/>
            <person name="Isakeit T."/>
            <person name="Cavanaugh K."/>
            <person name="Magill C."/>
            <person name="Michelmore R."/>
        </authorList>
    </citation>
    <scope>NUCLEOTIDE SEQUENCE [LARGE SCALE GENOMIC DNA]</scope>
    <source>
        <strain evidence="1">P6</strain>
    </source>
</reference>
<dbReference type="EMBL" id="CM047587">
    <property type="protein sequence ID" value="KAI9908577.1"/>
    <property type="molecule type" value="Genomic_DNA"/>
</dbReference>
<organism evidence="1 2">
    <name type="scientific">Peronosclerospora sorghi</name>
    <dbReference type="NCBI Taxonomy" id="230839"/>
    <lineage>
        <taxon>Eukaryota</taxon>
        <taxon>Sar</taxon>
        <taxon>Stramenopiles</taxon>
        <taxon>Oomycota</taxon>
        <taxon>Peronosporomycetes</taxon>
        <taxon>Peronosporales</taxon>
        <taxon>Peronosporaceae</taxon>
        <taxon>Peronosclerospora</taxon>
    </lineage>
</organism>
<name>A0ACC0VQU2_9STRA</name>
<evidence type="ECO:0000313" key="2">
    <source>
        <dbReference type="Proteomes" id="UP001163321"/>
    </source>
</evidence>
<keyword evidence="2" id="KW-1185">Reference proteome</keyword>
<gene>
    <name evidence="1" type="ORF">PsorP6_003605</name>
</gene>
<dbReference type="Proteomes" id="UP001163321">
    <property type="component" value="Chromosome 8"/>
</dbReference>
<proteinExistence type="predicted"/>
<accession>A0ACC0VQU2</accession>